<feature type="region of interest" description="Disordered" evidence="1">
    <location>
        <begin position="23"/>
        <end position="54"/>
    </location>
</feature>
<name>A0A970BAR5_9GAMM</name>
<proteinExistence type="predicted"/>
<accession>A0A970BAR5</accession>
<dbReference type="InterPro" id="IPR018642">
    <property type="entry name" value="DUF2066"/>
</dbReference>
<keyword evidence="2" id="KW-0732">Signal</keyword>
<evidence type="ECO:0000313" key="4">
    <source>
        <dbReference type="Proteomes" id="UP000653472"/>
    </source>
</evidence>
<feature type="signal peptide" evidence="2">
    <location>
        <begin position="1"/>
        <end position="18"/>
    </location>
</feature>
<gene>
    <name evidence="3" type="ORF">G7Y82_15115</name>
</gene>
<dbReference type="Pfam" id="PF09839">
    <property type="entry name" value="DUF2066"/>
    <property type="match status" value="1"/>
</dbReference>
<protein>
    <submittedName>
        <fullName evidence="3">DUF2066 domain-containing protein</fullName>
    </submittedName>
</protein>
<organism evidence="3 4">
    <name type="scientific">Solimonas marina</name>
    <dbReference type="NCBI Taxonomy" id="2714601"/>
    <lineage>
        <taxon>Bacteria</taxon>
        <taxon>Pseudomonadati</taxon>
        <taxon>Pseudomonadota</taxon>
        <taxon>Gammaproteobacteria</taxon>
        <taxon>Nevskiales</taxon>
        <taxon>Nevskiaceae</taxon>
        <taxon>Solimonas</taxon>
    </lineage>
</organism>
<evidence type="ECO:0000256" key="2">
    <source>
        <dbReference type="SAM" id="SignalP"/>
    </source>
</evidence>
<dbReference type="Proteomes" id="UP000653472">
    <property type="component" value="Unassembled WGS sequence"/>
</dbReference>
<sequence length="217" mass="21913">MRTFIAFVFAAFALPALAQGPAAAPTASTVGPADTPMAPANPYQGRVPVSDQSQASRDQGLRAAFAQVIDGISGNGAAAGVPTLVGQAPQLVQQYGFDRTADGSLELVAVFDKAAVDRQLQAAGLPMFGYASAPAENADLTVTGVQGSADYRTVLTALRAVPGVRKIAVLGATGDRLSLAVDADGGAARLVSALGNGPQFLRDPNAAPGTLGLRLAR</sequence>
<dbReference type="EMBL" id="JAAVXB010000009">
    <property type="protein sequence ID" value="NKF23646.1"/>
    <property type="molecule type" value="Genomic_DNA"/>
</dbReference>
<evidence type="ECO:0000313" key="3">
    <source>
        <dbReference type="EMBL" id="NKF23646.1"/>
    </source>
</evidence>
<comment type="caution">
    <text evidence="3">The sequence shown here is derived from an EMBL/GenBank/DDBJ whole genome shotgun (WGS) entry which is preliminary data.</text>
</comment>
<keyword evidence="4" id="KW-1185">Reference proteome</keyword>
<dbReference type="RefSeq" id="WP_168148973.1">
    <property type="nucleotide sequence ID" value="NZ_JAAVXB010000009.1"/>
</dbReference>
<evidence type="ECO:0000256" key="1">
    <source>
        <dbReference type="SAM" id="MobiDB-lite"/>
    </source>
</evidence>
<feature type="chain" id="PRO_5036687175" evidence="2">
    <location>
        <begin position="19"/>
        <end position="217"/>
    </location>
</feature>
<dbReference type="AlphaFoldDB" id="A0A970BAR5"/>
<reference evidence="3" key="1">
    <citation type="submission" date="2020-03" db="EMBL/GenBank/DDBJ databases">
        <title>Solimonas marina sp. nov., isolated from deep seawater of the Pacific Ocean.</title>
        <authorList>
            <person name="Liu X."/>
            <person name="Lai Q."/>
            <person name="Sun F."/>
            <person name="Gai Y."/>
            <person name="Li G."/>
            <person name="Shao Z."/>
        </authorList>
    </citation>
    <scope>NUCLEOTIDE SEQUENCE</scope>
    <source>
        <strain evidence="3">C16B3</strain>
    </source>
</reference>